<accession>A0A0F9AQ47</accession>
<proteinExistence type="predicted"/>
<dbReference type="PANTHER" id="PTHR35004">
    <property type="entry name" value="TRANSPOSASE RV3428C-RELATED"/>
    <property type="match status" value="1"/>
</dbReference>
<dbReference type="SUPFAM" id="SSF53098">
    <property type="entry name" value="Ribonuclease H-like"/>
    <property type="match status" value="1"/>
</dbReference>
<sequence length="292" mass="33937">MLQRSKNLSVAAACAGMDEKTARKYRDLGKLPSEVRVEHCWRTRPDPFVDVWEEVKKKLENNPGLEAKTLFAYLQREYPGRYSDGQVRTLQRRIKQWRALEGPSKEVFFPQEHYPGKLCQSDFTHLSSLGITITGRPFKHMLYHFVLTYSNWETGSVCYSESFESLSEGLQNALWELGAVPQDHRTDRLTVAVNKTTNPEEFTARYRALLKHYRLNGRKTQAGKPNENGDVEQRHYRFKRSLDQALILRGSRDFESVGEYGAFLKHLFGQLNRGRRERFQEELAVLHSLPGR</sequence>
<dbReference type="PROSITE" id="PS50994">
    <property type="entry name" value="INTEGRASE"/>
    <property type="match status" value="1"/>
</dbReference>
<dbReference type="PANTHER" id="PTHR35004:SF7">
    <property type="entry name" value="INTEGRASE PROTEIN"/>
    <property type="match status" value="1"/>
</dbReference>
<organism evidence="2">
    <name type="scientific">marine sediment metagenome</name>
    <dbReference type="NCBI Taxonomy" id="412755"/>
    <lineage>
        <taxon>unclassified sequences</taxon>
        <taxon>metagenomes</taxon>
        <taxon>ecological metagenomes</taxon>
    </lineage>
</organism>
<evidence type="ECO:0000313" key="2">
    <source>
        <dbReference type="EMBL" id="KKK80584.1"/>
    </source>
</evidence>
<comment type="caution">
    <text evidence="2">The sequence shown here is derived from an EMBL/GenBank/DDBJ whole genome shotgun (WGS) entry which is preliminary data.</text>
</comment>
<dbReference type="Gene3D" id="3.30.420.10">
    <property type="entry name" value="Ribonuclease H-like superfamily/Ribonuclease H"/>
    <property type="match status" value="1"/>
</dbReference>
<name>A0A0F9AQ47_9ZZZZ</name>
<dbReference type="GO" id="GO:0015074">
    <property type="term" value="P:DNA integration"/>
    <property type="evidence" value="ECO:0007669"/>
    <property type="project" value="InterPro"/>
</dbReference>
<evidence type="ECO:0000259" key="1">
    <source>
        <dbReference type="PROSITE" id="PS50994"/>
    </source>
</evidence>
<dbReference type="NCBIfam" id="NF033546">
    <property type="entry name" value="transpos_IS21"/>
    <property type="match status" value="1"/>
</dbReference>
<protein>
    <recommendedName>
        <fullName evidence="1">Integrase catalytic domain-containing protein</fullName>
    </recommendedName>
</protein>
<feature type="non-terminal residue" evidence="2">
    <location>
        <position position="292"/>
    </location>
</feature>
<dbReference type="EMBL" id="LAZR01053514">
    <property type="protein sequence ID" value="KKK80584.1"/>
    <property type="molecule type" value="Genomic_DNA"/>
</dbReference>
<reference evidence="2" key="1">
    <citation type="journal article" date="2015" name="Nature">
        <title>Complex archaea that bridge the gap between prokaryotes and eukaryotes.</title>
        <authorList>
            <person name="Spang A."/>
            <person name="Saw J.H."/>
            <person name="Jorgensen S.L."/>
            <person name="Zaremba-Niedzwiedzka K."/>
            <person name="Martijn J."/>
            <person name="Lind A.E."/>
            <person name="van Eijk R."/>
            <person name="Schleper C."/>
            <person name="Guy L."/>
            <person name="Ettema T.J."/>
        </authorList>
    </citation>
    <scope>NUCLEOTIDE SEQUENCE</scope>
</reference>
<dbReference type="InterPro" id="IPR001584">
    <property type="entry name" value="Integrase_cat-core"/>
</dbReference>
<feature type="domain" description="Integrase catalytic" evidence="1">
    <location>
        <begin position="111"/>
        <end position="292"/>
    </location>
</feature>
<dbReference type="InterPro" id="IPR036397">
    <property type="entry name" value="RNaseH_sf"/>
</dbReference>
<dbReference type="GO" id="GO:0003676">
    <property type="term" value="F:nucleic acid binding"/>
    <property type="evidence" value="ECO:0007669"/>
    <property type="project" value="InterPro"/>
</dbReference>
<dbReference type="InterPro" id="IPR012337">
    <property type="entry name" value="RNaseH-like_sf"/>
</dbReference>
<gene>
    <name evidence="2" type="ORF">LCGC14_2822030</name>
</gene>
<dbReference type="AlphaFoldDB" id="A0A0F9AQ47"/>